<feature type="domain" description="RING-type" evidence="4">
    <location>
        <begin position="44"/>
        <end position="83"/>
    </location>
</feature>
<feature type="compositionally biased region" description="Polar residues" evidence="3">
    <location>
        <begin position="173"/>
        <end position="188"/>
    </location>
</feature>
<dbReference type="PANTHER" id="PTHR10131">
    <property type="entry name" value="TNF RECEPTOR ASSOCIATED FACTOR"/>
    <property type="match status" value="1"/>
</dbReference>
<feature type="coiled-coil region" evidence="2">
    <location>
        <begin position="233"/>
        <end position="260"/>
    </location>
</feature>
<feature type="region of interest" description="Disordered" evidence="3">
    <location>
        <begin position="418"/>
        <end position="459"/>
    </location>
</feature>
<evidence type="ECO:0000256" key="1">
    <source>
        <dbReference type="PROSITE-ProRule" id="PRU00175"/>
    </source>
</evidence>
<dbReference type="EMBL" id="LAVV01012916">
    <property type="protein sequence ID" value="KNZ46202.1"/>
    <property type="molecule type" value="Genomic_DNA"/>
</dbReference>
<keyword evidence="2" id="KW-0175">Coiled coil</keyword>
<evidence type="ECO:0000259" key="4">
    <source>
        <dbReference type="PROSITE" id="PS50089"/>
    </source>
</evidence>
<dbReference type="Pfam" id="PF13923">
    <property type="entry name" value="zf-C3HC4_2"/>
    <property type="match status" value="1"/>
</dbReference>
<feature type="region of interest" description="Disordered" evidence="3">
    <location>
        <begin position="166"/>
        <end position="191"/>
    </location>
</feature>
<reference evidence="5 6" key="1">
    <citation type="submission" date="2015-08" db="EMBL/GenBank/DDBJ databases">
        <title>Next Generation Sequencing and Analysis of the Genome of Puccinia sorghi L Schw, the Causal Agent of Maize Common Rust.</title>
        <authorList>
            <person name="Rochi L."/>
            <person name="Burguener G."/>
            <person name="Darino M."/>
            <person name="Turjanski A."/>
            <person name="Kreff E."/>
            <person name="Dieguez M.J."/>
            <person name="Sacco F."/>
        </authorList>
    </citation>
    <scope>NUCLEOTIDE SEQUENCE [LARGE SCALE GENOMIC DNA]</scope>
    <source>
        <strain evidence="5 6">RO10H11247</strain>
    </source>
</reference>
<sequence>MSTHSHTLQSSSSSPKSAPSTSTIVPHLENGYNYISEPNENLLCPICRNPFNNPVMCESTDHIFCESCLIKSLEISATCPIDRLPLSLSLVVPAPKIINKLVDELLVYCPYKAQLGCAFVCQRDLIYSHLRSHHQLVQPHHLQSSHNQLVEPVSLQSVISPTISSSSPLRFQGSHQTHEPSSVPNPATNEGHRSTCPFQRFGCTFEGASEFIVEQHLTMHGDAPGGCCQFASVREMLRGYEHLEGRNEELKQQLSQSLVRQAQLKSVLEKLKASFRQLWLASQEQAGDSSAQKPSPSGAPSTPPPPPSCVPADVRRASILSKLQIPDTMISRSRVSREEVSEYGPPTHSTQPCCSSDDGSWTGPCSRMAYAVNGARLRRTCDLPPTSDTRSLLFSPIGEPSSHHLKILRVKTFQKRGDTLTPTSDFHFDHPPAGPSVPATSPSSPRLPASSENPDLIDA</sequence>
<comment type="caution">
    <text evidence="5">The sequence shown here is derived from an EMBL/GenBank/DDBJ whole genome shotgun (WGS) entry which is preliminary data.</text>
</comment>
<feature type="region of interest" description="Disordered" evidence="3">
    <location>
        <begin position="1"/>
        <end position="22"/>
    </location>
</feature>
<dbReference type="PROSITE" id="PS50089">
    <property type="entry name" value="ZF_RING_2"/>
    <property type="match status" value="1"/>
</dbReference>
<feature type="region of interest" description="Disordered" evidence="3">
    <location>
        <begin position="328"/>
        <end position="358"/>
    </location>
</feature>
<dbReference type="Gene3D" id="3.30.40.10">
    <property type="entry name" value="Zinc/RING finger domain, C3HC4 (zinc finger)"/>
    <property type="match status" value="1"/>
</dbReference>
<dbReference type="AlphaFoldDB" id="A0A0L6UD86"/>
<keyword evidence="1" id="KW-0479">Metal-binding</keyword>
<keyword evidence="1" id="KW-0863">Zinc-finger</keyword>
<evidence type="ECO:0000256" key="2">
    <source>
        <dbReference type="SAM" id="Coils"/>
    </source>
</evidence>
<accession>A0A0L6UD86</accession>
<name>A0A0L6UD86_9BASI</name>
<gene>
    <name evidence="5" type="ORF">VP01_747g8</name>
</gene>
<dbReference type="InterPro" id="IPR001841">
    <property type="entry name" value="Znf_RING"/>
</dbReference>
<dbReference type="OrthoDB" id="2501164at2759"/>
<dbReference type="STRING" id="27349.A0A0L6UD86"/>
<protein>
    <recommendedName>
        <fullName evidence="4">RING-type domain-containing protein</fullName>
    </recommendedName>
</protein>
<dbReference type="InterPro" id="IPR013083">
    <property type="entry name" value="Znf_RING/FYVE/PHD"/>
</dbReference>
<proteinExistence type="predicted"/>
<keyword evidence="6" id="KW-1185">Reference proteome</keyword>
<feature type="region of interest" description="Disordered" evidence="3">
    <location>
        <begin position="284"/>
        <end position="312"/>
    </location>
</feature>
<dbReference type="GO" id="GO:0008270">
    <property type="term" value="F:zinc ion binding"/>
    <property type="evidence" value="ECO:0007669"/>
    <property type="project" value="UniProtKB-KW"/>
</dbReference>
<organism evidence="5 6">
    <name type="scientific">Puccinia sorghi</name>
    <dbReference type="NCBI Taxonomy" id="27349"/>
    <lineage>
        <taxon>Eukaryota</taxon>
        <taxon>Fungi</taxon>
        <taxon>Dikarya</taxon>
        <taxon>Basidiomycota</taxon>
        <taxon>Pucciniomycotina</taxon>
        <taxon>Pucciniomycetes</taxon>
        <taxon>Pucciniales</taxon>
        <taxon>Pucciniaceae</taxon>
        <taxon>Puccinia</taxon>
    </lineage>
</organism>
<dbReference type="VEuPathDB" id="FungiDB:VP01_747g8"/>
<dbReference type="Proteomes" id="UP000037035">
    <property type="component" value="Unassembled WGS sequence"/>
</dbReference>
<feature type="compositionally biased region" description="Polar residues" evidence="3">
    <location>
        <begin position="284"/>
        <end position="293"/>
    </location>
</feature>
<evidence type="ECO:0000313" key="5">
    <source>
        <dbReference type="EMBL" id="KNZ46202.1"/>
    </source>
</evidence>
<dbReference type="SUPFAM" id="SSF57850">
    <property type="entry name" value="RING/U-box"/>
    <property type="match status" value="1"/>
</dbReference>
<keyword evidence="1" id="KW-0862">Zinc</keyword>
<evidence type="ECO:0000256" key="3">
    <source>
        <dbReference type="SAM" id="MobiDB-lite"/>
    </source>
</evidence>
<feature type="compositionally biased region" description="Polar residues" evidence="3">
    <location>
        <begin position="347"/>
        <end position="358"/>
    </location>
</feature>
<evidence type="ECO:0000313" key="6">
    <source>
        <dbReference type="Proteomes" id="UP000037035"/>
    </source>
</evidence>
<dbReference type="PANTHER" id="PTHR10131:SF94">
    <property type="entry name" value="TNF RECEPTOR-ASSOCIATED FACTOR 4"/>
    <property type="match status" value="1"/>
</dbReference>